<reference evidence="3 4" key="1">
    <citation type="submission" date="2017-05" db="EMBL/GenBank/DDBJ databases">
        <title>Complete and WGS of Bordetella genogroups.</title>
        <authorList>
            <person name="Spilker T."/>
            <person name="LiPuma J."/>
        </authorList>
    </citation>
    <scope>NUCLEOTIDE SEQUENCE [LARGE SCALE GENOMIC DNA]</scope>
    <source>
        <strain evidence="3 4">AU9919</strain>
    </source>
</reference>
<gene>
    <name evidence="3" type="ORF">CAL20_14635</name>
</gene>
<comment type="similarity">
    <text evidence="1">Belongs to the bacterial ring-hydroxylating dioxygenase beta subunit family.</text>
</comment>
<evidence type="ECO:0000256" key="2">
    <source>
        <dbReference type="ARBA" id="ARBA00023002"/>
    </source>
</evidence>
<dbReference type="Proteomes" id="UP000216885">
    <property type="component" value="Unassembled WGS sequence"/>
</dbReference>
<dbReference type="Gene3D" id="3.10.450.50">
    <property type="match status" value="1"/>
</dbReference>
<dbReference type="GO" id="GO:0019380">
    <property type="term" value="P:3-phenylpropionate catabolic process"/>
    <property type="evidence" value="ECO:0007669"/>
    <property type="project" value="TreeGrafter"/>
</dbReference>
<evidence type="ECO:0000256" key="1">
    <source>
        <dbReference type="ARBA" id="ARBA00009570"/>
    </source>
</evidence>
<protein>
    <submittedName>
        <fullName evidence="3">Aromatic-ring-hydroxylating dioxygenase subunit beta</fullName>
    </submittedName>
</protein>
<dbReference type="PANTHER" id="PTHR41534">
    <property type="entry name" value="BLR3401 PROTEIN"/>
    <property type="match status" value="1"/>
</dbReference>
<sequence length="177" mass="20578">MLLDRNFDVSVTPVSPAALSADETRGVEQFLFQEVQYLDDRDFDAWLALWDEDGRYWVPRFERQANPFEQVSLFWEDKMLREVRVKRLNNARNWSQQPPTRCSHLVGNVAVKGLDSAGHLIVRSSVHHTEWRGEQRHLAGTVHHKLVRGAEGGWRIRLKRVDLVNCDSVFANLEVFI</sequence>
<dbReference type="PANTHER" id="PTHR41534:SF1">
    <property type="entry name" value="BLR3401 PROTEIN"/>
    <property type="match status" value="1"/>
</dbReference>
<dbReference type="SUPFAM" id="SSF54427">
    <property type="entry name" value="NTF2-like"/>
    <property type="match status" value="1"/>
</dbReference>
<dbReference type="CDD" id="cd00667">
    <property type="entry name" value="ring_hydroxylating_dioxygenases_beta"/>
    <property type="match status" value="1"/>
</dbReference>
<comment type="caution">
    <text evidence="3">The sequence shown here is derived from an EMBL/GenBank/DDBJ whole genome shotgun (WGS) entry which is preliminary data.</text>
</comment>
<proteinExistence type="inferred from homology"/>
<name>A0A261U6U9_9BORD</name>
<keyword evidence="2" id="KW-0560">Oxidoreductase</keyword>
<dbReference type="AlphaFoldDB" id="A0A261U6U9"/>
<evidence type="ECO:0000313" key="3">
    <source>
        <dbReference type="EMBL" id="OZI56980.1"/>
    </source>
</evidence>
<organism evidence="3 4">
    <name type="scientific">Bordetella genomosp. 4</name>
    <dbReference type="NCBI Taxonomy" id="463044"/>
    <lineage>
        <taxon>Bacteria</taxon>
        <taxon>Pseudomonadati</taxon>
        <taxon>Pseudomonadota</taxon>
        <taxon>Betaproteobacteria</taxon>
        <taxon>Burkholderiales</taxon>
        <taxon>Alcaligenaceae</taxon>
        <taxon>Bordetella</taxon>
    </lineage>
</organism>
<keyword evidence="3" id="KW-0223">Dioxygenase</keyword>
<dbReference type="EMBL" id="NEVQ01000013">
    <property type="protein sequence ID" value="OZI56980.1"/>
    <property type="molecule type" value="Genomic_DNA"/>
</dbReference>
<accession>A0A261U6U9</accession>
<keyword evidence="4" id="KW-1185">Reference proteome</keyword>
<evidence type="ECO:0000313" key="4">
    <source>
        <dbReference type="Proteomes" id="UP000216885"/>
    </source>
</evidence>
<dbReference type="GO" id="GO:0051213">
    <property type="term" value="F:dioxygenase activity"/>
    <property type="evidence" value="ECO:0007669"/>
    <property type="project" value="UniProtKB-KW"/>
</dbReference>
<dbReference type="Pfam" id="PF00866">
    <property type="entry name" value="Ring_hydroxyl_B"/>
    <property type="match status" value="1"/>
</dbReference>
<dbReference type="InterPro" id="IPR032710">
    <property type="entry name" value="NTF2-like_dom_sf"/>
</dbReference>
<dbReference type="InterPro" id="IPR000391">
    <property type="entry name" value="Rng_hydr_dOase-bsu"/>
</dbReference>